<keyword evidence="3" id="KW-1185">Reference proteome</keyword>
<evidence type="ECO:0008006" key="4">
    <source>
        <dbReference type="Google" id="ProtNLM"/>
    </source>
</evidence>
<dbReference type="PROSITE" id="PS51257">
    <property type="entry name" value="PROKAR_LIPOPROTEIN"/>
    <property type="match status" value="1"/>
</dbReference>
<name>A0ABS3LDU0_9ENTE</name>
<accession>A0ABS3LDU0</accession>
<dbReference type="Proteomes" id="UP000664601">
    <property type="component" value="Unassembled WGS sequence"/>
</dbReference>
<proteinExistence type="predicted"/>
<feature type="region of interest" description="Disordered" evidence="1">
    <location>
        <begin position="18"/>
        <end position="45"/>
    </location>
</feature>
<protein>
    <recommendedName>
        <fullName evidence="4">PsbP C-terminal domain-containing protein</fullName>
    </recommendedName>
</protein>
<dbReference type="EMBL" id="JAFREM010000027">
    <property type="protein sequence ID" value="MBO1307792.1"/>
    <property type="molecule type" value="Genomic_DNA"/>
</dbReference>
<reference evidence="2 3" key="1">
    <citation type="submission" date="2021-03" db="EMBL/GenBank/DDBJ databases">
        <title>Enterococcal diversity collection.</title>
        <authorList>
            <person name="Gilmore M.S."/>
            <person name="Schwartzman J."/>
            <person name="Van Tyne D."/>
            <person name="Martin M."/>
            <person name="Earl A.M."/>
            <person name="Manson A.L."/>
            <person name="Straub T."/>
            <person name="Salamzade R."/>
            <person name="Saavedra J."/>
            <person name="Lebreton F."/>
            <person name="Prichula J."/>
            <person name="Schaufler K."/>
            <person name="Gaca A."/>
            <person name="Sgardioli B."/>
            <person name="Wagenaar J."/>
            <person name="Strong T."/>
        </authorList>
    </citation>
    <scope>NUCLEOTIDE SEQUENCE [LARGE SCALE GENOMIC DNA]</scope>
    <source>
        <strain evidence="2 3">669A</strain>
    </source>
</reference>
<evidence type="ECO:0000313" key="2">
    <source>
        <dbReference type="EMBL" id="MBO1307792.1"/>
    </source>
</evidence>
<sequence>MKKWVVLALMAGMLAGCGSGETKETTEVNESSQSERVTESTSATEATSAEEKIKLKEANFQIEGTDYRIQILDSWEVLPPEAEIPFSASDEPGTSGIMAYGFKKTDIDGLDTFQKLIKDEIAIAEDFQIEEGTIQEAEVQTPLYTGNQYSFTSKSEGVKVEVHYYFLETATDYVVVNFLAFPSFFDQKADLVTEMLNSFTAV</sequence>
<gene>
    <name evidence="2" type="ORF">JZO70_16575</name>
</gene>
<evidence type="ECO:0000313" key="3">
    <source>
        <dbReference type="Proteomes" id="UP000664601"/>
    </source>
</evidence>
<evidence type="ECO:0000256" key="1">
    <source>
        <dbReference type="SAM" id="MobiDB-lite"/>
    </source>
</evidence>
<comment type="caution">
    <text evidence="2">The sequence shown here is derived from an EMBL/GenBank/DDBJ whole genome shotgun (WGS) entry which is preliminary data.</text>
</comment>
<organism evidence="2 3">
    <name type="scientific">Candidatus Enterococcus moelleringii</name>
    <dbReference type="NCBI Taxonomy" id="2815325"/>
    <lineage>
        <taxon>Bacteria</taxon>
        <taxon>Bacillati</taxon>
        <taxon>Bacillota</taxon>
        <taxon>Bacilli</taxon>
        <taxon>Lactobacillales</taxon>
        <taxon>Enterococcaceae</taxon>
        <taxon>Enterococcus</taxon>
    </lineage>
</organism>
<dbReference type="RefSeq" id="WP_207674785.1">
    <property type="nucleotide sequence ID" value="NZ_JAFREM010000027.1"/>
</dbReference>